<feature type="transmembrane region" description="Helical" evidence="2">
    <location>
        <begin position="74"/>
        <end position="102"/>
    </location>
</feature>
<organism evidence="3 4">
    <name type="scientific">Rhynocoris fuscipes</name>
    <dbReference type="NCBI Taxonomy" id="488301"/>
    <lineage>
        <taxon>Eukaryota</taxon>
        <taxon>Metazoa</taxon>
        <taxon>Ecdysozoa</taxon>
        <taxon>Arthropoda</taxon>
        <taxon>Hexapoda</taxon>
        <taxon>Insecta</taxon>
        <taxon>Pterygota</taxon>
        <taxon>Neoptera</taxon>
        <taxon>Paraneoptera</taxon>
        <taxon>Hemiptera</taxon>
        <taxon>Heteroptera</taxon>
        <taxon>Panheteroptera</taxon>
        <taxon>Cimicomorpha</taxon>
        <taxon>Reduviidae</taxon>
        <taxon>Harpactorinae</taxon>
        <taxon>Harpactorini</taxon>
        <taxon>Rhynocoris</taxon>
    </lineage>
</organism>
<feature type="region of interest" description="Disordered" evidence="1">
    <location>
        <begin position="107"/>
        <end position="133"/>
    </location>
</feature>
<dbReference type="Proteomes" id="UP001461498">
    <property type="component" value="Unassembled WGS sequence"/>
</dbReference>
<dbReference type="AlphaFoldDB" id="A0AAW1CXK7"/>
<keyword evidence="2" id="KW-0472">Membrane</keyword>
<gene>
    <name evidence="3" type="ORF">O3M35_011809</name>
</gene>
<dbReference type="EMBL" id="JAPXFL010000008">
    <property type="protein sequence ID" value="KAK9503186.1"/>
    <property type="molecule type" value="Genomic_DNA"/>
</dbReference>
<evidence type="ECO:0000256" key="1">
    <source>
        <dbReference type="SAM" id="MobiDB-lite"/>
    </source>
</evidence>
<sequence>MNFLDRNCSDDDHCGDFRMICSKVTKRCVCTQFYDWEPDIRQCNLNLTQLKEWLNNLGEERDFREELDEEALSIFYHLGLSGILAVSLGFLGAFVCVFLFCFQKPTEEDNQDKNPLTQSNQKNGADTEGEAISPAVVLDFDY</sequence>
<evidence type="ECO:0000313" key="4">
    <source>
        <dbReference type="Proteomes" id="UP001461498"/>
    </source>
</evidence>
<proteinExistence type="predicted"/>
<accession>A0AAW1CXK7</accession>
<name>A0AAW1CXK7_9HEMI</name>
<evidence type="ECO:0000313" key="3">
    <source>
        <dbReference type="EMBL" id="KAK9503186.1"/>
    </source>
</evidence>
<keyword evidence="4" id="KW-1185">Reference proteome</keyword>
<keyword evidence="2" id="KW-1133">Transmembrane helix</keyword>
<reference evidence="3 4" key="1">
    <citation type="submission" date="2022-12" db="EMBL/GenBank/DDBJ databases">
        <title>Chromosome-level genome assembly of true bugs.</title>
        <authorList>
            <person name="Ma L."/>
            <person name="Li H."/>
        </authorList>
    </citation>
    <scope>NUCLEOTIDE SEQUENCE [LARGE SCALE GENOMIC DNA]</scope>
    <source>
        <strain evidence="3">Lab_2022b</strain>
    </source>
</reference>
<comment type="caution">
    <text evidence="3">The sequence shown here is derived from an EMBL/GenBank/DDBJ whole genome shotgun (WGS) entry which is preliminary data.</text>
</comment>
<protein>
    <submittedName>
        <fullName evidence="3">Uncharacterized protein</fullName>
    </submittedName>
</protein>
<evidence type="ECO:0000256" key="2">
    <source>
        <dbReference type="SAM" id="Phobius"/>
    </source>
</evidence>
<keyword evidence="2" id="KW-0812">Transmembrane</keyword>
<feature type="compositionally biased region" description="Polar residues" evidence="1">
    <location>
        <begin position="113"/>
        <end position="124"/>
    </location>
</feature>